<dbReference type="Proteomes" id="UP000198405">
    <property type="component" value="Unassembled WGS sequence"/>
</dbReference>
<evidence type="ECO:0000313" key="1">
    <source>
        <dbReference type="EMBL" id="SNR62877.1"/>
    </source>
</evidence>
<evidence type="ECO:0000313" key="2">
    <source>
        <dbReference type="Proteomes" id="UP000198405"/>
    </source>
</evidence>
<dbReference type="EMBL" id="FZOB01000001">
    <property type="protein sequence ID" value="SNR62877.1"/>
    <property type="molecule type" value="Genomic_DNA"/>
</dbReference>
<sequence>MEAISLKTVLENYRKTKDEVLTSLRKALNGDGNVNKVAETFSVGDLFSFGKFLGMIVDEGENCYWCCKVSEFIEMVGPYDVIVNIGSKRFIVETSNAFIVPKSLMGKAFKAGTLSETDFDFVIKAYDGEKISSHKTGEEFVPDDLRFLFLKEEGDLVRKFAKLAGKTLFSSTEKLQTSDKEENNCIILSFIPEDVFEIVAADTENKVEYADDFVLLREGEGIKIFPSKKFVGKRGMIRIFGKEKFYESVPGEIILKSKDEKLSSVPLSILVGKIKIERESDKDEV</sequence>
<accession>A0A238XVB5</accession>
<dbReference type="AlphaFoldDB" id="A0A238XVB5"/>
<proteinExistence type="predicted"/>
<keyword evidence="2" id="KW-1185">Reference proteome</keyword>
<dbReference type="RefSeq" id="WP_089322323.1">
    <property type="nucleotide sequence ID" value="NZ_FZOB01000001.1"/>
</dbReference>
<organism evidence="1 2">
    <name type="scientific">Desulfurobacterium atlanticum</name>
    <dbReference type="NCBI Taxonomy" id="240169"/>
    <lineage>
        <taxon>Bacteria</taxon>
        <taxon>Pseudomonadati</taxon>
        <taxon>Aquificota</taxon>
        <taxon>Aquificia</taxon>
        <taxon>Desulfurobacteriales</taxon>
        <taxon>Desulfurobacteriaceae</taxon>
        <taxon>Desulfurobacterium</taxon>
    </lineage>
</organism>
<gene>
    <name evidence="1" type="ORF">SAMN06265340_101298</name>
</gene>
<reference evidence="2" key="1">
    <citation type="submission" date="2017-06" db="EMBL/GenBank/DDBJ databases">
        <authorList>
            <person name="Varghese N."/>
            <person name="Submissions S."/>
        </authorList>
    </citation>
    <scope>NUCLEOTIDE SEQUENCE [LARGE SCALE GENOMIC DNA]</scope>
    <source>
        <strain evidence="2">DSM 15668</strain>
    </source>
</reference>
<name>A0A238XVB5_9BACT</name>
<protein>
    <submittedName>
        <fullName evidence="1">Uncharacterized protein</fullName>
    </submittedName>
</protein>